<dbReference type="SUPFAM" id="SSF46955">
    <property type="entry name" value="Putative DNA-binding domain"/>
    <property type="match status" value="1"/>
</dbReference>
<dbReference type="GO" id="GO:0003677">
    <property type="term" value="F:DNA binding"/>
    <property type="evidence" value="ECO:0007669"/>
    <property type="project" value="UniProtKB-KW"/>
</dbReference>
<dbReference type="InterPro" id="IPR000551">
    <property type="entry name" value="MerR-type_HTH_dom"/>
</dbReference>
<dbReference type="InterPro" id="IPR009061">
    <property type="entry name" value="DNA-bd_dom_put_sf"/>
</dbReference>
<dbReference type="PANTHER" id="PTHR30204">
    <property type="entry name" value="REDOX-CYCLING DRUG-SENSING TRANSCRIPTIONAL ACTIVATOR SOXR"/>
    <property type="match status" value="1"/>
</dbReference>
<dbReference type="InterPro" id="IPR047057">
    <property type="entry name" value="MerR_fam"/>
</dbReference>
<evidence type="ECO:0000256" key="6">
    <source>
        <dbReference type="ARBA" id="ARBA00023015"/>
    </source>
</evidence>
<evidence type="ECO:0000256" key="5">
    <source>
        <dbReference type="ARBA" id="ARBA00022914"/>
    </source>
</evidence>
<feature type="domain" description="HTH merR-type" evidence="12">
    <location>
        <begin position="1"/>
        <end position="71"/>
    </location>
</feature>
<evidence type="ECO:0000256" key="4">
    <source>
        <dbReference type="ARBA" id="ARBA00022723"/>
    </source>
</evidence>
<dbReference type="STRING" id="1038856.BBI15_10770"/>
<dbReference type="PANTHER" id="PTHR30204:SF69">
    <property type="entry name" value="MERR-FAMILY TRANSCRIPTIONAL REGULATOR"/>
    <property type="match status" value="1"/>
</dbReference>
<dbReference type="GO" id="GO:0046689">
    <property type="term" value="P:response to mercury ion"/>
    <property type="evidence" value="ECO:0007669"/>
    <property type="project" value="UniProtKB-KW"/>
</dbReference>
<dbReference type="NCBIfam" id="TIGR02051">
    <property type="entry name" value="MerR"/>
    <property type="match status" value="1"/>
</dbReference>
<keyword evidence="4" id="KW-0479">Metal-binding</keyword>
<keyword evidence="5" id="KW-0476">Mercury</keyword>
<dbReference type="SMART" id="SM00422">
    <property type="entry name" value="HTH_MERR"/>
    <property type="match status" value="1"/>
</dbReference>
<name>A0A1C7E9H9_9BACL</name>
<evidence type="ECO:0000313" key="13">
    <source>
        <dbReference type="EMBL" id="ANU20663.1"/>
    </source>
</evidence>
<protein>
    <recommendedName>
        <fullName evidence="1">Mercuric resistance operon regulatory protein</fullName>
    </recommendedName>
</protein>
<reference evidence="13" key="1">
    <citation type="submission" date="2016-10" db="EMBL/GenBank/DDBJ databases">
        <authorList>
            <person name="See-Too W.S."/>
        </authorList>
    </citation>
    <scope>NUCLEOTIDE SEQUENCE [LARGE SCALE GENOMIC DNA]</scope>
    <source>
        <strain evidence="13">DSM 23997</strain>
    </source>
</reference>
<sequence>MSYRISELATLCEVNKETIRYYEQKELLQEPVRNNSGYRIYSKETVKRVGFIRRLQELGFSLNEIYKLLGVVDKDNVRCEDMFDFVSRKEVEVRKQIEDLKRAERMLSELKDRCPDKKELHECPIIDVLMEEE</sequence>
<evidence type="ECO:0000256" key="8">
    <source>
        <dbReference type="ARBA" id="ARBA00023159"/>
    </source>
</evidence>
<dbReference type="EMBL" id="CP016539">
    <property type="protein sequence ID" value="ANU20663.1"/>
    <property type="molecule type" value="Genomic_DNA"/>
</dbReference>
<gene>
    <name evidence="13" type="ORF">BBI15_10770</name>
</gene>
<keyword evidence="6" id="KW-0805">Transcription regulation</keyword>
<dbReference type="KEGG" id="ppla:BBI15_10770"/>
<dbReference type="OrthoDB" id="9791488at2"/>
<keyword evidence="3" id="KW-0678">Repressor</keyword>
<dbReference type="GO" id="GO:0045340">
    <property type="term" value="F:mercury ion binding"/>
    <property type="evidence" value="ECO:0007669"/>
    <property type="project" value="InterPro"/>
</dbReference>
<dbReference type="PRINTS" id="PR00040">
    <property type="entry name" value="HTHMERR"/>
</dbReference>
<proteinExistence type="predicted"/>
<evidence type="ECO:0000256" key="2">
    <source>
        <dbReference type="ARBA" id="ARBA00022466"/>
    </source>
</evidence>
<evidence type="ECO:0000313" key="14">
    <source>
        <dbReference type="Proteomes" id="UP000092650"/>
    </source>
</evidence>
<keyword evidence="11" id="KW-0175">Coiled coil</keyword>
<dbReference type="Pfam" id="PF13411">
    <property type="entry name" value="MerR_1"/>
    <property type="match status" value="1"/>
</dbReference>
<dbReference type="Proteomes" id="UP000092650">
    <property type="component" value="Chromosome"/>
</dbReference>
<evidence type="ECO:0000256" key="11">
    <source>
        <dbReference type="SAM" id="Coils"/>
    </source>
</evidence>
<dbReference type="RefSeq" id="WP_068870885.1">
    <property type="nucleotide sequence ID" value="NZ_CP016539.2"/>
</dbReference>
<dbReference type="GO" id="GO:0003700">
    <property type="term" value="F:DNA-binding transcription factor activity"/>
    <property type="evidence" value="ECO:0007669"/>
    <property type="project" value="InterPro"/>
</dbReference>
<keyword evidence="14" id="KW-1185">Reference proteome</keyword>
<organism evidence="13 14">
    <name type="scientific">Planococcus plakortidis</name>
    <dbReference type="NCBI Taxonomy" id="1038856"/>
    <lineage>
        <taxon>Bacteria</taxon>
        <taxon>Bacillati</taxon>
        <taxon>Bacillota</taxon>
        <taxon>Bacilli</taxon>
        <taxon>Bacillales</taxon>
        <taxon>Caryophanaceae</taxon>
        <taxon>Planococcus</taxon>
    </lineage>
</organism>
<keyword evidence="2" id="KW-0475">Mercuric resistance</keyword>
<evidence type="ECO:0000259" key="12">
    <source>
        <dbReference type="PROSITE" id="PS50937"/>
    </source>
</evidence>
<evidence type="ECO:0000256" key="3">
    <source>
        <dbReference type="ARBA" id="ARBA00022491"/>
    </source>
</evidence>
<keyword evidence="8" id="KW-0010">Activator</keyword>
<keyword evidence="7" id="KW-0238">DNA-binding</keyword>
<dbReference type="Gene3D" id="1.10.1660.10">
    <property type="match status" value="1"/>
</dbReference>
<evidence type="ECO:0000256" key="1">
    <source>
        <dbReference type="ARBA" id="ARBA00017146"/>
    </source>
</evidence>
<comment type="function">
    <text evidence="10">Mediates the mercuric-dependent induction of mercury resistance operon. In the absence of mercury MerR represses transcription by binding tightly to the mer operator region; when mercury is present the dimeric complex binds a single ion and becomes a potent transcriptional activator, while remaining bound to the mer site.</text>
</comment>
<dbReference type="AlphaFoldDB" id="A0A1C7E9H9"/>
<feature type="coiled-coil region" evidence="11">
    <location>
        <begin position="86"/>
        <end position="120"/>
    </location>
</feature>
<dbReference type="PROSITE" id="PS50937">
    <property type="entry name" value="HTH_MERR_2"/>
    <property type="match status" value="1"/>
</dbReference>
<evidence type="ECO:0000256" key="9">
    <source>
        <dbReference type="ARBA" id="ARBA00023163"/>
    </source>
</evidence>
<evidence type="ECO:0000256" key="7">
    <source>
        <dbReference type="ARBA" id="ARBA00023125"/>
    </source>
</evidence>
<keyword evidence="9" id="KW-0804">Transcription</keyword>
<dbReference type="InterPro" id="IPR011794">
    <property type="entry name" value="MerR"/>
</dbReference>
<evidence type="ECO:0000256" key="10">
    <source>
        <dbReference type="ARBA" id="ARBA00024874"/>
    </source>
</evidence>
<accession>A0A1C7E9H9</accession>